<dbReference type="InterPro" id="IPR050812">
    <property type="entry name" value="Preph/Arog_dehydrog"/>
</dbReference>
<dbReference type="PANTHER" id="PTHR21363">
    <property type="entry name" value="PREPHENATE DEHYDROGENASE"/>
    <property type="match status" value="1"/>
</dbReference>
<sequence length="305" mass="31798">MNAKAASGAEALAEVGTIAILGVGLIGGSLGLALKAAGFAGRIIGFNRRESEADLARARGAVDASATSMQAAVETADLVILCMGPGVMPSVMAQIAPVCPGHAVISDVGSVKAGIVKAGEALFGGRFVGAHPIAGREQHGIEAALPALFADRSCVLTPSQGTEQRALRIVRALWQAVGSEVHEMDAGLHDQMLALTSHLPHLLAYVLLDLVAGHPQQQQIAALLGGGFRDFSRIASSDPVLWADISLQNRQALLEILADYRQQLDSLATALAIEDGEALQKRFSRGKMARDALFGPHPEGLKQND</sequence>
<keyword evidence="1" id="KW-0560">Oxidoreductase</keyword>
<dbReference type="Gene3D" id="3.40.50.720">
    <property type="entry name" value="NAD(P)-binding Rossmann-like Domain"/>
    <property type="match status" value="1"/>
</dbReference>
<keyword evidence="2" id="KW-0472">Membrane</keyword>
<name>A0ABU9D450_9PROT</name>
<feature type="transmembrane region" description="Helical" evidence="2">
    <location>
        <begin position="12"/>
        <end position="34"/>
    </location>
</feature>
<evidence type="ECO:0000259" key="3">
    <source>
        <dbReference type="PROSITE" id="PS51176"/>
    </source>
</evidence>
<dbReference type="SUPFAM" id="SSF48179">
    <property type="entry name" value="6-phosphogluconate dehydrogenase C-terminal domain-like"/>
    <property type="match status" value="1"/>
</dbReference>
<dbReference type="InterPro" id="IPR046826">
    <property type="entry name" value="PDH_N"/>
</dbReference>
<accession>A0ABU9D450</accession>
<dbReference type="InterPro" id="IPR003099">
    <property type="entry name" value="Prephen_DH"/>
</dbReference>
<feature type="domain" description="Prephenate/arogenate dehydrogenase" evidence="3">
    <location>
        <begin position="16"/>
        <end position="301"/>
    </location>
</feature>
<keyword evidence="2" id="KW-0812">Transmembrane</keyword>
<dbReference type="RefSeq" id="WP_341369406.1">
    <property type="nucleotide sequence ID" value="NZ_JBBPCO010000001.1"/>
</dbReference>
<evidence type="ECO:0000256" key="2">
    <source>
        <dbReference type="SAM" id="Phobius"/>
    </source>
</evidence>
<protein>
    <submittedName>
        <fullName evidence="4">Prephenate dehydrogenase/arogenate dehydrogenase family protein</fullName>
    </submittedName>
</protein>
<dbReference type="Gene3D" id="1.10.3660.10">
    <property type="entry name" value="6-phosphogluconate dehydrogenase C-terminal like domain"/>
    <property type="match status" value="1"/>
</dbReference>
<reference evidence="4 5" key="1">
    <citation type="submission" date="2024-04" db="EMBL/GenBank/DDBJ databases">
        <authorList>
            <person name="Abashina T."/>
            <person name="Shaikin A."/>
        </authorList>
    </citation>
    <scope>NUCLEOTIDE SEQUENCE [LARGE SCALE GENOMIC DNA]</scope>
    <source>
        <strain evidence="4 5">AAFK</strain>
    </source>
</reference>
<keyword evidence="2" id="KW-1133">Transmembrane helix</keyword>
<organism evidence="4 5">
    <name type="scientific">Thermithiobacillus plumbiphilus</name>
    <dbReference type="NCBI Taxonomy" id="1729899"/>
    <lineage>
        <taxon>Bacteria</taxon>
        <taxon>Pseudomonadati</taxon>
        <taxon>Pseudomonadota</taxon>
        <taxon>Acidithiobacillia</taxon>
        <taxon>Acidithiobacillales</taxon>
        <taxon>Thermithiobacillaceae</taxon>
        <taxon>Thermithiobacillus</taxon>
    </lineage>
</organism>
<comment type="caution">
    <text evidence="4">The sequence shown here is derived from an EMBL/GenBank/DDBJ whole genome shotgun (WGS) entry which is preliminary data.</text>
</comment>
<dbReference type="SUPFAM" id="SSF51735">
    <property type="entry name" value="NAD(P)-binding Rossmann-fold domains"/>
    <property type="match status" value="1"/>
</dbReference>
<evidence type="ECO:0000256" key="1">
    <source>
        <dbReference type="ARBA" id="ARBA00023002"/>
    </source>
</evidence>
<proteinExistence type="predicted"/>
<keyword evidence="5" id="KW-1185">Reference proteome</keyword>
<dbReference type="Pfam" id="PF02153">
    <property type="entry name" value="PDH_N"/>
    <property type="match status" value="1"/>
</dbReference>
<dbReference type="EMBL" id="JBBPCO010000001">
    <property type="protein sequence ID" value="MEK8088340.1"/>
    <property type="molecule type" value="Genomic_DNA"/>
</dbReference>
<dbReference type="InterPro" id="IPR046825">
    <property type="entry name" value="PDH_C"/>
</dbReference>
<dbReference type="Proteomes" id="UP001446205">
    <property type="component" value="Unassembled WGS sequence"/>
</dbReference>
<dbReference type="PROSITE" id="PS51176">
    <property type="entry name" value="PDH_ADH"/>
    <property type="match status" value="1"/>
</dbReference>
<evidence type="ECO:0000313" key="5">
    <source>
        <dbReference type="Proteomes" id="UP001446205"/>
    </source>
</evidence>
<dbReference type="InterPro" id="IPR036291">
    <property type="entry name" value="NAD(P)-bd_dom_sf"/>
</dbReference>
<dbReference type="InterPro" id="IPR008927">
    <property type="entry name" value="6-PGluconate_DH-like_C_sf"/>
</dbReference>
<gene>
    <name evidence="4" type="ORF">WOB96_01045</name>
</gene>
<evidence type="ECO:0000313" key="4">
    <source>
        <dbReference type="EMBL" id="MEK8088340.1"/>
    </source>
</evidence>
<dbReference type="Pfam" id="PF20463">
    <property type="entry name" value="PDH_C"/>
    <property type="match status" value="1"/>
</dbReference>
<dbReference type="PANTHER" id="PTHR21363:SF0">
    <property type="entry name" value="PREPHENATE DEHYDROGENASE [NADP(+)]"/>
    <property type="match status" value="1"/>
</dbReference>